<accession>A0A540N3Z4</accession>
<protein>
    <submittedName>
        <fullName evidence="1">Uncharacterized protein</fullName>
    </submittedName>
</protein>
<name>A0A540N3Z4_MALBA</name>
<sequence length="71" mass="7271">MEGVVVATVVMEANDCCVNNICVGWLLKWWLRCGGDGGVHDECNGVENVMMAVMVGGGGGVSGGGGDVGRW</sequence>
<gene>
    <name evidence="1" type="ORF">C1H46_008596</name>
</gene>
<keyword evidence="2" id="KW-1185">Reference proteome</keyword>
<dbReference type="AlphaFoldDB" id="A0A540N3Z4"/>
<evidence type="ECO:0000313" key="1">
    <source>
        <dbReference type="EMBL" id="TQE05777.1"/>
    </source>
</evidence>
<dbReference type="Proteomes" id="UP000315295">
    <property type="component" value="Unassembled WGS sequence"/>
</dbReference>
<organism evidence="1 2">
    <name type="scientific">Malus baccata</name>
    <name type="common">Siberian crab apple</name>
    <name type="synonym">Pyrus baccata</name>
    <dbReference type="NCBI Taxonomy" id="106549"/>
    <lineage>
        <taxon>Eukaryota</taxon>
        <taxon>Viridiplantae</taxon>
        <taxon>Streptophyta</taxon>
        <taxon>Embryophyta</taxon>
        <taxon>Tracheophyta</taxon>
        <taxon>Spermatophyta</taxon>
        <taxon>Magnoliopsida</taxon>
        <taxon>eudicotyledons</taxon>
        <taxon>Gunneridae</taxon>
        <taxon>Pentapetalae</taxon>
        <taxon>rosids</taxon>
        <taxon>fabids</taxon>
        <taxon>Rosales</taxon>
        <taxon>Rosaceae</taxon>
        <taxon>Amygdaloideae</taxon>
        <taxon>Maleae</taxon>
        <taxon>Malus</taxon>
    </lineage>
</organism>
<comment type="caution">
    <text evidence="1">The sequence shown here is derived from an EMBL/GenBank/DDBJ whole genome shotgun (WGS) entry which is preliminary data.</text>
</comment>
<evidence type="ECO:0000313" key="2">
    <source>
        <dbReference type="Proteomes" id="UP000315295"/>
    </source>
</evidence>
<proteinExistence type="predicted"/>
<reference evidence="1 2" key="1">
    <citation type="journal article" date="2019" name="G3 (Bethesda)">
        <title>Sequencing of a Wild Apple (Malus baccata) Genome Unravels the Differences Between Cultivated and Wild Apple Species Regarding Disease Resistance and Cold Tolerance.</title>
        <authorList>
            <person name="Chen X."/>
        </authorList>
    </citation>
    <scope>NUCLEOTIDE SEQUENCE [LARGE SCALE GENOMIC DNA]</scope>
    <source>
        <strain evidence="2">cv. Shandingzi</strain>
        <tissue evidence="1">Leaves</tissue>
    </source>
</reference>
<dbReference type="EMBL" id="VIEB01000115">
    <property type="protein sequence ID" value="TQE05777.1"/>
    <property type="molecule type" value="Genomic_DNA"/>
</dbReference>